<dbReference type="SMART" id="SM00228">
    <property type="entry name" value="PDZ"/>
    <property type="match status" value="4"/>
</dbReference>
<feature type="region of interest" description="Disordered" evidence="2">
    <location>
        <begin position="1097"/>
        <end position="1121"/>
    </location>
</feature>
<dbReference type="InterPro" id="IPR008144">
    <property type="entry name" value="Guanylate_kin-like_dom"/>
</dbReference>
<dbReference type="InterPro" id="IPR053004">
    <property type="entry name" value="MAGUK_Signaling_Regulators"/>
</dbReference>
<feature type="compositionally biased region" description="Polar residues" evidence="2">
    <location>
        <begin position="1230"/>
        <end position="1257"/>
    </location>
</feature>
<dbReference type="InterPro" id="IPR036034">
    <property type="entry name" value="PDZ_sf"/>
</dbReference>
<feature type="coiled-coil region" evidence="1">
    <location>
        <begin position="478"/>
        <end position="519"/>
    </location>
</feature>
<evidence type="ECO:0000313" key="5">
    <source>
        <dbReference type="Proteomes" id="UP000046395"/>
    </source>
</evidence>
<dbReference type="SUPFAM" id="SSF50044">
    <property type="entry name" value="SH3-domain"/>
    <property type="match status" value="1"/>
</dbReference>
<feature type="region of interest" description="Disordered" evidence="2">
    <location>
        <begin position="965"/>
        <end position="992"/>
    </location>
</feature>
<feature type="compositionally biased region" description="Polar residues" evidence="2">
    <location>
        <begin position="1103"/>
        <end position="1121"/>
    </location>
</feature>
<dbReference type="Gene3D" id="3.40.50.300">
    <property type="entry name" value="P-loop containing nucleotide triphosphate hydrolases"/>
    <property type="match status" value="1"/>
</dbReference>
<dbReference type="PANTHER" id="PTHR46360">
    <property type="entry name" value="DISKS LARGE HOMOLOG 5"/>
    <property type="match status" value="1"/>
</dbReference>
<dbReference type="Pfam" id="PF17820">
    <property type="entry name" value="PDZ_6"/>
    <property type="match status" value="1"/>
</dbReference>
<feature type="domain" description="PDZ" evidence="4">
    <location>
        <begin position="689"/>
        <end position="764"/>
    </location>
</feature>
<dbReference type="InterPro" id="IPR008145">
    <property type="entry name" value="GK/Ca_channel_bsu"/>
</dbReference>
<dbReference type="SUPFAM" id="SSF52540">
    <property type="entry name" value="P-loop containing nucleoside triphosphate hydrolases"/>
    <property type="match status" value="1"/>
</dbReference>
<dbReference type="Gene3D" id="2.30.30.40">
    <property type="entry name" value="SH3 Domains"/>
    <property type="match status" value="1"/>
</dbReference>
<dbReference type="InterPro" id="IPR041489">
    <property type="entry name" value="PDZ_6"/>
</dbReference>
<dbReference type="SUPFAM" id="SSF50156">
    <property type="entry name" value="PDZ domain-like"/>
    <property type="match status" value="4"/>
</dbReference>
<feature type="domain" description="PDZ" evidence="4">
    <location>
        <begin position="1448"/>
        <end position="1509"/>
    </location>
</feature>
<evidence type="ECO:0000256" key="2">
    <source>
        <dbReference type="SAM" id="MobiDB-lite"/>
    </source>
</evidence>
<evidence type="ECO:0000259" key="3">
    <source>
        <dbReference type="PROSITE" id="PS50052"/>
    </source>
</evidence>
<feature type="domain" description="PDZ" evidence="4">
    <location>
        <begin position="1303"/>
        <end position="1383"/>
    </location>
</feature>
<protein>
    <submittedName>
        <fullName evidence="6">Disks large-like protein 5</fullName>
    </submittedName>
</protein>
<evidence type="ECO:0000259" key="4">
    <source>
        <dbReference type="PROSITE" id="PS50106"/>
    </source>
</evidence>
<feature type="domain" description="Guanylate kinase-like" evidence="3">
    <location>
        <begin position="1707"/>
        <end position="1846"/>
    </location>
</feature>
<dbReference type="InterPro" id="IPR001478">
    <property type="entry name" value="PDZ"/>
</dbReference>
<dbReference type="InterPro" id="IPR027417">
    <property type="entry name" value="P-loop_NTPase"/>
</dbReference>
<evidence type="ECO:0000313" key="6">
    <source>
        <dbReference type="WBParaSite" id="TMUE_3000012952.1"/>
    </source>
</evidence>
<feature type="region of interest" description="Disordered" evidence="2">
    <location>
        <begin position="154"/>
        <end position="174"/>
    </location>
</feature>
<dbReference type="PROSITE" id="PS50106">
    <property type="entry name" value="PDZ"/>
    <property type="match status" value="4"/>
</dbReference>
<feature type="domain" description="PDZ" evidence="4">
    <location>
        <begin position="783"/>
        <end position="848"/>
    </location>
</feature>
<dbReference type="InterPro" id="IPR035537">
    <property type="entry name" value="DLG5_SH3"/>
</dbReference>
<dbReference type="GO" id="GO:0035331">
    <property type="term" value="P:negative regulation of hippo signaling"/>
    <property type="evidence" value="ECO:0007669"/>
    <property type="project" value="TreeGrafter"/>
</dbReference>
<dbReference type="WBParaSite" id="TMUE_3000012952.1">
    <property type="protein sequence ID" value="TMUE_3000012952.1"/>
    <property type="gene ID" value="WBGene00286586"/>
</dbReference>
<dbReference type="PANTHER" id="PTHR46360:SF1">
    <property type="entry name" value="DISKS LARGE HOMOLOG 5"/>
    <property type="match status" value="1"/>
</dbReference>
<dbReference type="Pfam" id="PF00595">
    <property type="entry name" value="PDZ"/>
    <property type="match status" value="3"/>
</dbReference>
<feature type="compositionally biased region" description="Polar residues" evidence="2">
    <location>
        <begin position="1149"/>
        <end position="1158"/>
    </location>
</feature>
<accession>A0A5S6R1B0</accession>
<feature type="region of interest" description="Disordered" evidence="2">
    <location>
        <begin position="1230"/>
        <end position="1258"/>
    </location>
</feature>
<dbReference type="Pfam" id="PF00625">
    <property type="entry name" value="Guanylate_kin"/>
    <property type="match status" value="1"/>
</dbReference>
<feature type="coiled-coil region" evidence="1">
    <location>
        <begin position="559"/>
        <end position="597"/>
    </location>
</feature>
<organism evidence="5 6">
    <name type="scientific">Trichuris muris</name>
    <name type="common">Mouse whipworm</name>
    <dbReference type="NCBI Taxonomy" id="70415"/>
    <lineage>
        <taxon>Eukaryota</taxon>
        <taxon>Metazoa</taxon>
        <taxon>Ecdysozoa</taxon>
        <taxon>Nematoda</taxon>
        <taxon>Enoplea</taxon>
        <taxon>Dorylaimia</taxon>
        <taxon>Trichinellida</taxon>
        <taxon>Trichuridae</taxon>
        <taxon>Trichuris</taxon>
    </lineage>
</organism>
<dbReference type="Gene3D" id="2.30.42.10">
    <property type="match status" value="4"/>
</dbReference>
<reference evidence="6" key="1">
    <citation type="submission" date="2019-12" db="UniProtKB">
        <authorList>
            <consortium name="WormBaseParasite"/>
        </authorList>
    </citation>
    <scope>IDENTIFICATION</scope>
</reference>
<proteinExistence type="predicted"/>
<name>A0A5S6R1B0_TRIMR</name>
<keyword evidence="5" id="KW-1185">Reference proteome</keyword>
<dbReference type="SMART" id="SM00072">
    <property type="entry name" value="GuKc"/>
    <property type="match status" value="1"/>
</dbReference>
<feature type="coiled-coil region" evidence="1">
    <location>
        <begin position="243"/>
        <end position="305"/>
    </location>
</feature>
<dbReference type="STRING" id="70415.A0A5S6R1B0"/>
<keyword evidence="1" id="KW-0175">Coiled coil</keyword>
<feature type="compositionally biased region" description="Low complexity" evidence="2">
    <location>
        <begin position="1159"/>
        <end position="1173"/>
    </location>
</feature>
<feature type="coiled-coil region" evidence="1">
    <location>
        <begin position="387"/>
        <end position="442"/>
    </location>
</feature>
<feature type="coiled-coil region" evidence="1">
    <location>
        <begin position="626"/>
        <end position="660"/>
    </location>
</feature>
<dbReference type="InterPro" id="IPR036028">
    <property type="entry name" value="SH3-like_dom_sf"/>
</dbReference>
<dbReference type="PROSITE" id="PS50052">
    <property type="entry name" value="GUANYLATE_KINASE_2"/>
    <property type="match status" value="1"/>
</dbReference>
<dbReference type="GO" id="GO:0005886">
    <property type="term" value="C:plasma membrane"/>
    <property type="evidence" value="ECO:0007669"/>
    <property type="project" value="TreeGrafter"/>
</dbReference>
<dbReference type="Proteomes" id="UP000046395">
    <property type="component" value="Unassembled WGS sequence"/>
</dbReference>
<dbReference type="CDD" id="cd11860">
    <property type="entry name" value="SH3_DLG5"/>
    <property type="match status" value="1"/>
</dbReference>
<feature type="region of interest" description="Disordered" evidence="2">
    <location>
        <begin position="1149"/>
        <end position="1176"/>
    </location>
</feature>
<sequence>MPTEKERCDQSVSASSCDSLAQNVGAHVVAYFRADRCPQQAMAEVSQSHRTYVSLATCSVSTSAHFMKSFHAKGVDFTCKIADRATATANFLLADQSRPSALPMATAKLSTALYSSGRSIVDLTHATQSRARPYDLSSICQPWLSLNPIGRDRHSSSSSYTHGDQMQKMRGGSASGLGDVTLPLASGQNKRWSVAGAAPELTLLRVKLDDVQRELCDLQSKHEVMTVEYQNVLNELECCRESKARLDSEVNDARMEAMQWKNDYQLVMQQKQPSERQVIDLQVKLQSRQAELEELRRQYRELLDGRPGRRELSSTLMDEYNDLCVEANRLKERCCILEGETMELRGALRLAQEEFRHLHLSHEEDIEAQRCKVSTLEDRQVTLYQQLHKLAQDRDILRSENEMLKQQMQDLCSDVTRNLNIRQKLEEDMHLLRRQHDGVLAEYHHVMSERDSVLKENERLSEAKSSLMKKLKTSDSDRQALIEQLKTIEVQLESLRRERDELQHQVNVHEEELIEAATSTHGQFLSTDGDSESRSTIYPEIKSINSSIEGDLTGNGSNKMRVNDELRRLNDSLKEELTNARQEVEGAKQQRDWALAERQRIVSERESIRNMSETLRLERDEAVTNLAIAIRDADTLRCQKEHAERELRKLRDMLEKGDRRLTNVECTPSNSHDSAIDTDMAEWEVETLEFNMSGCQKNEEFGLVLRGGRDDPIFNQIVPIYVKSIVAGSKLDGVLRVYDCIMQVNNIDVSLMERRSVVDILRNSNAVKMVIRRRRLVGMKLISVPINTALDGSGVGIVFEDGVYVSKIKTSSAAAKAGNLAVGDRLVYVNDIPVQNRSAENVDELIQSFKDCGLVLAVMKSPPVLSPITPTGGSSYNSCHATVAASKDRHFDTFSLGPPSPKAIAKRDVSVQASISVDSTTATPKKHESLLDKVHDKLFGRSERKATVRASAAIPMEPVIAATDSISESGKRWRPSQVASSQRRPRPSSVYGNYTVVDRSKGAITEQQVLQQLDSILEASEKEYDNRTLVNVVNVDRSSAGGTWPKYKPTAALSSGCPQPELADPSYEFDPTQQRVAAFSGPLDPFAVLKGTENNGRLRGNVVGSSKTRSNETRPTSYHPSSVFSGRATVISENASIFSSRPMSPCVWQEQQRSNVAASPSSSTSHCSPSSSHGTMEHKTVMSRYVKQVEPSSFSNLMAHAMPVVATNQRYFPLSNYGCAGRNAQTSIEQELDQRSVNSQSSGSRTALGDQSPTKSLSLADRMSNGAHCFTQAKRAFNKEGRTRPLMSFSSDEYRLSNGDIRTLYIEKRSSHEGLGISIASSGNGVFVSSVSENSLAARHGLQVGDQLLEVCGINMRSANIQHASNVLSHLGRSEQITLMVQYNPGKYAREMSDYRSACSTPRATPYSVLTAQKAFMSQDSSLQSGSAGHSHEMLTVSHCSVHYEPRFVFLKRSSDDWGFTLIGGNAVGIFVDDVKPGLAGGADGLHTCDQVLEFDGVDFRKLTLEQAMYEASQRLPGSEVSLLVQYNEAKYQKCKRGASDSLYIRATVDRQAENTDELSFKAGDILRVDNTVFNGVFGHWRAWLIDQEGRERSCGIIPSKSRLEEEFMFKRSGSEISTLEGGSDGGGSRRGTIRRSLKFIRRSSRSGHQRTPSKESRDMENDSVVIDELYQRVERIDYKQKRPVLVLCALFDVIVLKLLEEYPKLFVECVPECVKPMPLSALEQGLKQNIYVDYRKRDKLFEATRVAAVKDLIDKGYHCILHVSPTSVERLHRLQIYPVVIFVKLKSPKQIKELCDDRMTTKQAKEMFESACKVEAEYHHLFSAIITGPHHSVKHICQQIACTVEHEQKKTLWILSGETM</sequence>
<evidence type="ECO:0000256" key="1">
    <source>
        <dbReference type="SAM" id="Coils"/>
    </source>
</evidence>